<dbReference type="Proteomes" id="UP000261174">
    <property type="component" value="Unassembled WGS sequence"/>
</dbReference>
<gene>
    <name evidence="3" type="ORF">DXN04_06185</name>
</gene>
<dbReference type="InterPro" id="IPR009362">
    <property type="entry name" value="YhcG_C"/>
</dbReference>
<organism evidence="3 4">
    <name type="scientific">Chitinophaga silvisoli</name>
    <dbReference type="NCBI Taxonomy" id="2291814"/>
    <lineage>
        <taxon>Bacteria</taxon>
        <taxon>Pseudomonadati</taxon>
        <taxon>Bacteroidota</taxon>
        <taxon>Chitinophagia</taxon>
        <taxon>Chitinophagales</taxon>
        <taxon>Chitinophagaceae</taxon>
        <taxon>Chitinophaga</taxon>
    </lineage>
</organism>
<evidence type="ECO:0000313" key="3">
    <source>
        <dbReference type="EMBL" id="RFM34988.1"/>
    </source>
</evidence>
<protein>
    <submittedName>
        <fullName evidence="3">DUF1016 domain-containing protein</fullName>
    </submittedName>
</protein>
<dbReference type="Pfam" id="PF17761">
    <property type="entry name" value="DUF1016_N"/>
    <property type="match status" value="2"/>
</dbReference>
<dbReference type="EMBL" id="QTJV01000002">
    <property type="protein sequence ID" value="RFM34988.1"/>
    <property type="molecule type" value="Genomic_DNA"/>
</dbReference>
<evidence type="ECO:0000259" key="2">
    <source>
        <dbReference type="Pfam" id="PF17761"/>
    </source>
</evidence>
<comment type="caution">
    <text evidence="3">The sequence shown here is derived from an EMBL/GenBank/DDBJ whole genome shotgun (WGS) entry which is preliminary data.</text>
</comment>
<dbReference type="RefSeq" id="WP_116852472.1">
    <property type="nucleotide sequence ID" value="NZ_QTJV01000002.1"/>
</dbReference>
<dbReference type="PANTHER" id="PTHR30547:SF0">
    <property type="entry name" value="BLR8175 PROTEIN"/>
    <property type="match status" value="1"/>
</dbReference>
<proteinExistence type="predicted"/>
<reference evidence="3 4" key="1">
    <citation type="submission" date="2018-08" db="EMBL/GenBank/DDBJ databases">
        <title>Chitinophaga sp. K20C18050901, a novel bacterium isolated from forest soil.</title>
        <authorList>
            <person name="Wang C."/>
        </authorList>
    </citation>
    <scope>NUCLEOTIDE SEQUENCE [LARGE SCALE GENOMIC DNA]</scope>
    <source>
        <strain evidence="3 4">K20C18050901</strain>
    </source>
</reference>
<evidence type="ECO:0000259" key="1">
    <source>
        <dbReference type="Pfam" id="PF06250"/>
    </source>
</evidence>
<dbReference type="AlphaFoldDB" id="A0A3E1P4R0"/>
<dbReference type="Gene3D" id="3.40.1350.10">
    <property type="match status" value="1"/>
</dbReference>
<sequence>MQEYMTVLNEIKKKVQQAQLKTVIAANKHMLYLYWDMGNYILKHQHEKGWGAKIISLLEADLKKAFPAIKGFSSRNLLYMKQFAEAYPIAILQTFNQLEEEIREGKTFTYEWSNKLISIEKQSIIITQQPVAQLQEETFLKSIVSKVTWSHHVILLNKLTDPGKRFWYMLNTIEHGNSRNILASQIDSNLFERQVTAKKITNFSKTLPEPDTEFATYIMKDPYIFDFVQAKEKADERNIEQQLTDHITKFLLELGKGFAFIGKQVHLEIGGQDFYIDLLLYHIRLHAYVVVELKARDFQPEDTGKLNFYINVVNDRLKGPGDTDTIGMLLCKGKNEVMAEYALKGIGHPIGVAEYQLAKAIPEELKSQLPEIADLENELNEEK</sequence>
<dbReference type="OrthoDB" id="9801263at2"/>
<feature type="domain" description="YhcG N-terminal" evidence="2">
    <location>
        <begin position="10"/>
        <end position="93"/>
    </location>
</feature>
<name>A0A3E1P4R0_9BACT</name>
<dbReference type="InterPro" id="IPR041527">
    <property type="entry name" value="YhcG_N"/>
</dbReference>
<dbReference type="InterPro" id="IPR053148">
    <property type="entry name" value="PD-DEXK-like_domain"/>
</dbReference>
<feature type="domain" description="YhcG PDDEXK nuclease" evidence="1">
    <location>
        <begin position="218"/>
        <end position="370"/>
    </location>
</feature>
<dbReference type="GO" id="GO:0003676">
    <property type="term" value="F:nucleic acid binding"/>
    <property type="evidence" value="ECO:0007669"/>
    <property type="project" value="InterPro"/>
</dbReference>
<feature type="domain" description="YhcG N-terminal" evidence="2">
    <location>
        <begin position="132"/>
        <end position="193"/>
    </location>
</feature>
<dbReference type="InterPro" id="IPR011856">
    <property type="entry name" value="tRNA_endonuc-like_dom_sf"/>
</dbReference>
<keyword evidence="4" id="KW-1185">Reference proteome</keyword>
<accession>A0A3E1P4R0</accession>
<evidence type="ECO:0000313" key="4">
    <source>
        <dbReference type="Proteomes" id="UP000261174"/>
    </source>
</evidence>
<dbReference type="Pfam" id="PF06250">
    <property type="entry name" value="YhcG_C"/>
    <property type="match status" value="1"/>
</dbReference>
<dbReference type="PANTHER" id="PTHR30547">
    <property type="entry name" value="UNCHARACTERIZED PROTEIN YHCG-RELATED"/>
    <property type="match status" value="1"/>
</dbReference>